<feature type="compositionally biased region" description="Basic and acidic residues" evidence="1">
    <location>
        <begin position="10"/>
        <end position="27"/>
    </location>
</feature>
<feature type="region of interest" description="Disordered" evidence="1">
    <location>
        <begin position="1"/>
        <end position="44"/>
    </location>
</feature>
<protein>
    <submittedName>
        <fullName evidence="2">Uncharacterized protein</fullName>
    </submittedName>
</protein>
<keyword evidence="3" id="KW-1185">Reference proteome</keyword>
<sequence>MFDKTVQSPEQKDTNKHSDLEKRDKLTQQEQLNSKSSSQICVPTNAEKPTMSRYASCWPTDFNNNLFKSRLSSPSTLSAIPEEEETVLDTKPGLSTGHNPFSFVKSWSNKFGSSLDPIIEEDEEFCEAKPAQYENP</sequence>
<dbReference type="EMBL" id="JADWVN010000026">
    <property type="protein sequence ID" value="MBL7527613.1"/>
    <property type="molecule type" value="Genomic_DNA"/>
</dbReference>
<feature type="compositionally biased region" description="Polar residues" evidence="1">
    <location>
        <begin position="28"/>
        <end position="42"/>
    </location>
</feature>
<reference evidence="2 3" key="1">
    <citation type="submission" date="2020-12" db="EMBL/GenBank/DDBJ databases">
        <title>WGS of Legionella: environmental sample.</title>
        <authorList>
            <person name="Cristino S."/>
            <person name="Girolamini L."/>
            <person name="Salaris S."/>
            <person name="Pascale M.R."/>
            <person name="Mazzotta M."/>
            <person name="Orsini M."/>
            <person name="Grottola A."/>
        </authorList>
    </citation>
    <scope>NUCLEOTIDE SEQUENCE [LARGE SCALE GENOMIC DNA]</scope>
    <source>
        <strain evidence="2 3">30cs62</strain>
    </source>
</reference>
<evidence type="ECO:0000313" key="3">
    <source>
        <dbReference type="Proteomes" id="UP000809910"/>
    </source>
</evidence>
<dbReference type="RefSeq" id="WP_203108957.1">
    <property type="nucleotide sequence ID" value="NZ_JADOBG010000010.1"/>
</dbReference>
<evidence type="ECO:0000256" key="1">
    <source>
        <dbReference type="SAM" id="MobiDB-lite"/>
    </source>
</evidence>
<name>A0ABS1WE30_9GAMM</name>
<proteinExistence type="predicted"/>
<accession>A0ABS1WE30</accession>
<comment type="caution">
    <text evidence="2">The sequence shown here is derived from an EMBL/GenBank/DDBJ whole genome shotgun (WGS) entry which is preliminary data.</text>
</comment>
<evidence type="ECO:0000313" key="2">
    <source>
        <dbReference type="EMBL" id="MBL7527613.1"/>
    </source>
</evidence>
<gene>
    <name evidence="2" type="ORF">I5282_13690</name>
</gene>
<organism evidence="2 3">
    <name type="scientific">Legionella bononiensis</name>
    <dbReference type="NCBI Taxonomy" id="2793102"/>
    <lineage>
        <taxon>Bacteria</taxon>
        <taxon>Pseudomonadati</taxon>
        <taxon>Pseudomonadota</taxon>
        <taxon>Gammaproteobacteria</taxon>
        <taxon>Legionellales</taxon>
        <taxon>Legionellaceae</taxon>
        <taxon>Legionella</taxon>
    </lineage>
</organism>
<dbReference type="Proteomes" id="UP000809910">
    <property type="component" value="Unassembled WGS sequence"/>
</dbReference>